<evidence type="ECO:0000256" key="8">
    <source>
        <dbReference type="ARBA" id="ARBA00030045"/>
    </source>
</evidence>
<dbReference type="PRINTS" id="PR00923">
    <property type="entry name" value="LACTOPTASE"/>
</dbReference>
<dbReference type="Proteomes" id="UP000466848">
    <property type="component" value="Chromosome"/>
</dbReference>
<name>A0A858BTJ4_9FIRM</name>
<evidence type="ECO:0000256" key="7">
    <source>
        <dbReference type="ARBA" id="ARBA00022825"/>
    </source>
</evidence>
<dbReference type="RefSeq" id="WP_163065014.1">
    <property type="nucleotide sequence ID" value="NZ_CP048649.1"/>
</dbReference>
<accession>A0A858BTJ4</accession>
<protein>
    <recommendedName>
        <fullName evidence="3">Xaa-Pro dipeptidyl-peptidase</fullName>
        <ecNumber evidence="3">3.4.14.11</ecNumber>
    </recommendedName>
    <alternativeName>
        <fullName evidence="8">X-prolyl-dipeptidyl aminopeptidase</fullName>
    </alternativeName>
</protein>
<evidence type="ECO:0000256" key="6">
    <source>
        <dbReference type="ARBA" id="ARBA00022801"/>
    </source>
</evidence>
<keyword evidence="11" id="KW-1185">Reference proteome</keyword>
<dbReference type="SUPFAM" id="SSF53474">
    <property type="entry name" value="alpha/beta-Hydrolases"/>
    <property type="match status" value="1"/>
</dbReference>
<evidence type="ECO:0000256" key="4">
    <source>
        <dbReference type="ARBA" id="ARBA00022438"/>
    </source>
</evidence>
<sequence>MSTTEINNLNQIPNLIKNNRTQPILDYKECLFEKVYVETPVDTDGDGQLDLIAVYLRRPKETLLGHQIPAIYVANPYMLACNEDWYVTYNVDKDIEVFPQQEITKEQTAAPNRLPLGSNTTHRRGTKGFAQTAETEEIPLECISDWYSYFNCRGYASVFCGGLGTRGSDGLTITGSNEEVLAFKSVIDWLNGRARAFTNKTDNIEIKADWCTGNVAMSGKSYLGTMCIAVAATGVEGLKTIIPEAAISNWYAYDRYNGLNVPPLGWQGDDIALLSKYCCSRAMDQDDYASIQERYEEVLAEMEISQDRASANYNSFWEERNYLHRMDDLKASVFLVQGLNDWNVKMNQAIPFWNQLVKRQIPRRMMLHQGDHIYIHNLESSGFNELLHSWLDYWLYGIENGTDIVSSKVFVQSNLDQRLWQESSDWSPEGTLLAQFPIPESTHKTFTDDLSLTGFDREKNNFEEWRNRLIIEDGAEAYSLKYLWPQEEDLRICGTVSVSFSAAINRETAILSAMLVDYGSEKRLLEKQEIAEKEGLIWGKNTPIADWVRFAKEEKPSAYRIISRGWMNAQNRTSNCCKEEIESGEFYSYTFEMVPMDYTVRKNHQLGLILYSTDPEATERPFKMTKITIDESTIDVQVPCIKQGQAKTK</sequence>
<dbReference type="KEGG" id="abut:Ami103574_01660"/>
<dbReference type="Gene3D" id="1.10.246.70">
    <property type="match status" value="1"/>
</dbReference>
<comment type="similarity">
    <text evidence="2">Belongs to the peptidase S15 family.</text>
</comment>
<evidence type="ECO:0000256" key="1">
    <source>
        <dbReference type="ARBA" id="ARBA00000123"/>
    </source>
</evidence>
<gene>
    <name evidence="10" type="ORF">Ami103574_01660</name>
</gene>
<evidence type="ECO:0000313" key="11">
    <source>
        <dbReference type="Proteomes" id="UP000466848"/>
    </source>
</evidence>
<dbReference type="EC" id="3.4.14.11" evidence="3"/>
<dbReference type="GO" id="GO:0006508">
    <property type="term" value="P:proteolysis"/>
    <property type="evidence" value="ECO:0007669"/>
    <property type="project" value="UniProtKB-KW"/>
</dbReference>
<evidence type="ECO:0000313" key="10">
    <source>
        <dbReference type="EMBL" id="QIB68094.1"/>
    </source>
</evidence>
<organism evidence="10 11">
    <name type="scientific">Aminipila butyrica</name>
    <dbReference type="NCBI Taxonomy" id="433296"/>
    <lineage>
        <taxon>Bacteria</taxon>
        <taxon>Bacillati</taxon>
        <taxon>Bacillota</taxon>
        <taxon>Clostridia</taxon>
        <taxon>Peptostreptococcales</taxon>
        <taxon>Anaerovoracaceae</taxon>
        <taxon>Aminipila</taxon>
    </lineage>
</organism>
<keyword evidence="7" id="KW-0720">Serine protease</keyword>
<reference evidence="10 11" key="1">
    <citation type="submission" date="2020-02" db="EMBL/GenBank/DDBJ databases">
        <authorList>
            <person name="Kim Y.B."/>
            <person name="Roh S.W."/>
        </authorList>
    </citation>
    <scope>NUCLEOTIDE SEQUENCE [LARGE SCALE GENOMIC DNA]</scope>
    <source>
        <strain evidence="10 11">DSM 103574</strain>
    </source>
</reference>
<dbReference type="GO" id="GO:0004177">
    <property type="term" value="F:aminopeptidase activity"/>
    <property type="evidence" value="ECO:0007669"/>
    <property type="project" value="UniProtKB-KW"/>
</dbReference>
<dbReference type="EMBL" id="CP048649">
    <property type="protein sequence ID" value="QIB68094.1"/>
    <property type="molecule type" value="Genomic_DNA"/>
</dbReference>
<evidence type="ECO:0000256" key="5">
    <source>
        <dbReference type="ARBA" id="ARBA00022670"/>
    </source>
</evidence>
<dbReference type="AlphaFoldDB" id="A0A858BTJ4"/>
<dbReference type="Pfam" id="PF02129">
    <property type="entry name" value="Peptidase_S15"/>
    <property type="match status" value="1"/>
</dbReference>
<keyword evidence="4" id="KW-0031">Aminopeptidase</keyword>
<comment type="catalytic activity">
    <reaction evidence="1">
        <text>Hydrolyzes Xaa-Pro-|- bonds to release unblocked, N-terminal dipeptides from substrates including Ala-Pro-|-p-nitroanilide and (sequentially) Tyr-Pro-|-Phe-Pro-|-Gly-Pro-|-Ile.</text>
        <dbReference type="EC" id="3.4.14.11"/>
    </reaction>
</comment>
<dbReference type="InterPro" id="IPR013736">
    <property type="entry name" value="Xaa-Pro_dipept_C"/>
</dbReference>
<dbReference type="InterPro" id="IPR029058">
    <property type="entry name" value="AB_hydrolase_fold"/>
</dbReference>
<keyword evidence="6" id="KW-0378">Hydrolase</keyword>
<dbReference type="InterPro" id="IPR000383">
    <property type="entry name" value="Xaa-Pro-like_dom"/>
</dbReference>
<dbReference type="GO" id="GO:0008236">
    <property type="term" value="F:serine-type peptidase activity"/>
    <property type="evidence" value="ECO:0007669"/>
    <property type="project" value="UniProtKB-KW"/>
</dbReference>
<dbReference type="Gene3D" id="2.60.120.260">
    <property type="entry name" value="Galactose-binding domain-like"/>
    <property type="match status" value="1"/>
</dbReference>
<dbReference type="GO" id="GO:0008239">
    <property type="term" value="F:dipeptidyl-peptidase activity"/>
    <property type="evidence" value="ECO:0007669"/>
    <property type="project" value="UniProtKB-EC"/>
</dbReference>
<dbReference type="SUPFAM" id="SSF49785">
    <property type="entry name" value="Galactose-binding domain-like"/>
    <property type="match status" value="1"/>
</dbReference>
<dbReference type="InterPro" id="IPR008252">
    <property type="entry name" value="Pept_S15_Xpro"/>
</dbReference>
<dbReference type="Gene3D" id="3.40.50.1820">
    <property type="entry name" value="alpha/beta hydrolase"/>
    <property type="match status" value="1"/>
</dbReference>
<evidence type="ECO:0000256" key="2">
    <source>
        <dbReference type="ARBA" id="ARBA00010819"/>
    </source>
</evidence>
<evidence type="ECO:0000256" key="3">
    <source>
        <dbReference type="ARBA" id="ARBA00012463"/>
    </source>
</evidence>
<dbReference type="SMART" id="SM00939">
    <property type="entry name" value="PepX_C"/>
    <property type="match status" value="1"/>
</dbReference>
<dbReference type="InterPro" id="IPR008979">
    <property type="entry name" value="Galactose-bd-like_sf"/>
</dbReference>
<proteinExistence type="inferred from homology"/>
<feature type="domain" description="Xaa-Pro dipeptidyl-peptidase C-terminal" evidence="9">
    <location>
        <begin position="388"/>
        <end position="642"/>
    </location>
</feature>
<keyword evidence="5" id="KW-0645">Protease</keyword>
<evidence type="ECO:0000259" key="9">
    <source>
        <dbReference type="SMART" id="SM00939"/>
    </source>
</evidence>
<dbReference type="Pfam" id="PF08530">
    <property type="entry name" value="PepX_C"/>
    <property type="match status" value="1"/>
</dbReference>